<dbReference type="InterPro" id="IPR051632">
    <property type="entry name" value="Rho_GEF"/>
</dbReference>
<feature type="region of interest" description="Disordered" evidence="1">
    <location>
        <begin position="50"/>
        <end position="134"/>
    </location>
</feature>
<feature type="non-terminal residue" evidence="2">
    <location>
        <position position="150"/>
    </location>
</feature>
<dbReference type="SUPFAM" id="SSF57889">
    <property type="entry name" value="Cysteine-rich domain"/>
    <property type="match status" value="1"/>
</dbReference>
<dbReference type="GO" id="GO:0005078">
    <property type="term" value="F:MAP-kinase scaffold activity"/>
    <property type="evidence" value="ECO:0007669"/>
    <property type="project" value="TreeGrafter"/>
</dbReference>
<dbReference type="GO" id="GO:0035023">
    <property type="term" value="P:regulation of Rho protein signal transduction"/>
    <property type="evidence" value="ECO:0007669"/>
    <property type="project" value="TreeGrafter"/>
</dbReference>
<dbReference type="GO" id="GO:0043123">
    <property type="term" value="P:positive regulation of canonical NF-kappaB signal transduction"/>
    <property type="evidence" value="ECO:0007669"/>
    <property type="project" value="TreeGrafter"/>
</dbReference>
<evidence type="ECO:0000313" key="2">
    <source>
        <dbReference type="EMBL" id="OCT89759.1"/>
    </source>
</evidence>
<dbReference type="PANTHER" id="PTHR13944:SF18">
    <property type="entry name" value="A-KINASE ANCHOR PROTEIN 13"/>
    <property type="match status" value="1"/>
</dbReference>
<accession>A0A974DD21</accession>
<evidence type="ECO:0008006" key="4">
    <source>
        <dbReference type="Google" id="ProtNLM"/>
    </source>
</evidence>
<dbReference type="PANTHER" id="PTHR13944">
    <property type="entry name" value="AGAP007712-PA"/>
    <property type="match status" value="1"/>
</dbReference>
<dbReference type="InterPro" id="IPR046349">
    <property type="entry name" value="C1-like_sf"/>
</dbReference>
<evidence type="ECO:0000313" key="3">
    <source>
        <dbReference type="Proteomes" id="UP000694892"/>
    </source>
</evidence>
<dbReference type="GO" id="GO:0015629">
    <property type="term" value="C:actin cytoskeleton"/>
    <property type="evidence" value="ECO:0007669"/>
    <property type="project" value="TreeGrafter"/>
</dbReference>
<gene>
    <name evidence="2" type="ORF">XELAEV_180183755mg</name>
</gene>
<proteinExistence type="predicted"/>
<reference evidence="3" key="1">
    <citation type="journal article" date="2016" name="Nature">
        <title>Genome evolution in the allotetraploid frog Xenopus laevis.</title>
        <authorList>
            <person name="Session A.M."/>
            <person name="Uno Y."/>
            <person name="Kwon T."/>
            <person name="Chapman J.A."/>
            <person name="Toyoda A."/>
            <person name="Takahashi S."/>
            <person name="Fukui A."/>
            <person name="Hikosaka A."/>
            <person name="Suzuki A."/>
            <person name="Kondo M."/>
            <person name="van Heeringen S.J."/>
            <person name="Quigley I."/>
            <person name="Heinz S."/>
            <person name="Ogino H."/>
            <person name="Ochi H."/>
            <person name="Hellsten U."/>
            <person name="Lyons J.B."/>
            <person name="Simakov O."/>
            <person name="Putnam N."/>
            <person name="Stites J."/>
            <person name="Kuroki Y."/>
            <person name="Tanaka T."/>
            <person name="Michiue T."/>
            <person name="Watanabe M."/>
            <person name="Bogdanovic O."/>
            <person name="Lister R."/>
            <person name="Georgiou G."/>
            <person name="Paranjpe S.S."/>
            <person name="van Kruijsbergen I."/>
            <person name="Shu S."/>
            <person name="Carlson J."/>
            <person name="Kinoshita T."/>
            <person name="Ohta Y."/>
            <person name="Mawaribuchi S."/>
            <person name="Jenkins J."/>
            <person name="Grimwood J."/>
            <person name="Schmutz J."/>
            <person name="Mitros T."/>
            <person name="Mozaffari S.V."/>
            <person name="Suzuki Y."/>
            <person name="Haramoto Y."/>
            <person name="Yamamoto T.S."/>
            <person name="Takagi C."/>
            <person name="Heald R."/>
            <person name="Miller K."/>
            <person name="Haudenschild C."/>
            <person name="Kitzman J."/>
            <person name="Nakayama T."/>
            <person name="Izutsu Y."/>
            <person name="Robert J."/>
            <person name="Fortriede J."/>
            <person name="Burns K."/>
            <person name="Lotay V."/>
            <person name="Karimi K."/>
            <person name="Yasuoka Y."/>
            <person name="Dichmann D.S."/>
            <person name="Flajnik M.F."/>
            <person name="Houston D.W."/>
            <person name="Shendure J."/>
            <person name="DuPasquier L."/>
            <person name="Vize P.D."/>
            <person name="Zorn A.M."/>
            <person name="Ito M."/>
            <person name="Marcotte E.M."/>
            <person name="Wallingford J.B."/>
            <person name="Ito Y."/>
            <person name="Asashima M."/>
            <person name="Ueno N."/>
            <person name="Matsuda Y."/>
            <person name="Veenstra G.J."/>
            <person name="Fujiyama A."/>
            <person name="Harland R.M."/>
            <person name="Taira M."/>
            <person name="Rokhsar D.S."/>
        </authorList>
    </citation>
    <scope>NUCLEOTIDE SEQUENCE [LARGE SCALE GENOMIC DNA]</scope>
    <source>
        <strain evidence="3">J</strain>
    </source>
</reference>
<feature type="compositionally biased region" description="Basic and acidic residues" evidence="1">
    <location>
        <begin position="62"/>
        <end position="74"/>
    </location>
</feature>
<dbReference type="GO" id="GO:0071875">
    <property type="term" value="P:adrenergic receptor signaling pathway"/>
    <property type="evidence" value="ECO:0007669"/>
    <property type="project" value="TreeGrafter"/>
</dbReference>
<dbReference type="EMBL" id="CM004470">
    <property type="protein sequence ID" value="OCT89759.1"/>
    <property type="molecule type" value="Genomic_DNA"/>
</dbReference>
<sequence length="150" mass="16612">ECERSYIHGFGPPPASHLTKSMSLTAISHNLTESSRSVNITSGSIAQSISEEGCNQLPPSPSRKDLEGKSETRVSRTFSYIRSKMSSGKKSKEKEKDRDKTKEKDRDPKEKEKDKKTVNGHQFSATPIVGPIPCNNCMKTFSNKDGYLCA</sequence>
<name>A0A974DD21_XENLA</name>
<evidence type="ECO:0000256" key="1">
    <source>
        <dbReference type="SAM" id="MobiDB-lite"/>
    </source>
</evidence>
<feature type="non-terminal residue" evidence="2">
    <location>
        <position position="1"/>
    </location>
</feature>
<protein>
    <recommendedName>
        <fullName evidence="4">AKAP13</fullName>
    </recommendedName>
</protein>
<dbReference type="GO" id="GO:0016020">
    <property type="term" value="C:membrane"/>
    <property type="evidence" value="ECO:0007669"/>
    <property type="project" value="TreeGrafter"/>
</dbReference>
<organism evidence="2 3">
    <name type="scientific">Xenopus laevis</name>
    <name type="common">African clawed frog</name>
    <dbReference type="NCBI Taxonomy" id="8355"/>
    <lineage>
        <taxon>Eukaryota</taxon>
        <taxon>Metazoa</taxon>
        <taxon>Chordata</taxon>
        <taxon>Craniata</taxon>
        <taxon>Vertebrata</taxon>
        <taxon>Euteleostomi</taxon>
        <taxon>Amphibia</taxon>
        <taxon>Batrachia</taxon>
        <taxon>Anura</taxon>
        <taxon>Pipoidea</taxon>
        <taxon>Pipidae</taxon>
        <taxon>Xenopodinae</taxon>
        <taxon>Xenopus</taxon>
        <taxon>Xenopus</taxon>
    </lineage>
</organism>
<feature type="compositionally biased region" description="Basic and acidic residues" evidence="1">
    <location>
        <begin position="90"/>
        <end position="117"/>
    </location>
</feature>
<feature type="compositionally biased region" description="Polar residues" evidence="1">
    <location>
        <begin position="75"/>
        <end position="88"/>
    </location>
</feature>
<dbReference type="AlphaFoldDB" id="A0A974DD21"/>
<dbReference type="Proteomes" id="UP000694892">
    <property type="component" value="Chromosome 3L"/>
</dbReference>